<name>A0A7J6DEG8_9TELE</name>
<dbReference type="GO" id="GO:0016779">
    <property type="term" value="F:nucleotidyltransferase activity"/>
    <property type="evidence" value="ECO:0007669"/>
    <property type="project" value="UniProtKB-KW"/>
</dbReference>
<keyword evidence="5" id="KW-0021">Allosteric enzyme</keyword>
<keyword evidence="16" id="KW-0539">Nucleus</keyword>
<keyword evidence="10" id="KW-0227">DNA damage</keyword>
<dbReference type="GO" id="GO:0003950">
    <property type="term" value="F:NAD+ poly-ADP-ribosyltransferase activity"/>
    <property type="evidence" value="ECO:0007669"/>
    <property type="project" value="UniProtKB-UniRule"/>
</dbReference>
<dbReference type="SUPFAM" id="SSF56399">
    <property type="entry name" value="ADP-ribosylation"/>
    <property type="match status" value="1"/>
</dbReference>
<evidence type="ECO:0000259" key="24">
    <source>
        <dbReference type="PROSITE" id="PS51060"/>
    </source>
</evidence>
<reference evidence="26 27" key="1">
    <citation type="submission" date="2020-04" db="EMBL/GenBank/DDBJ databases">
        <title>Chromosome-level genome assembly of a cyprinid fish Onychostoma macrolepis by integration of Nanopore Sequencing, Bionano and Hi-C technology.</title>
        <authorList>
            <person name="Wang D."/>
        </authorList>
    </citation>
    <scope>NUCLEOTIDE SEQUENCE [LARGE SCALE GENOMIC DNA]</scope>
    <source>
        <strain evidence="26">SWU-2019</strain>
        <tissue evidence="26">Muscle</tissue>
    </source>
</reference>
<sequence length="713" mass="80252">MYVSVTVWSHAHVVFGNTTSKQVRLETISRLSSFPDKVWLITFRAIQCTEVEILNLSCSMESMRRTRSCRGKSVADSGSGASEAKTIWQWKEDDGEWEPYPPEVCVQLDTAKQAGEKSVSLAIGPGYVVDLAKMTQTNTVTKHKRKIRLQKVKSEDANEGNALNDKNGAADVVQVKEEKEEEEEQPVSKKRRNEGRSQRGNKAKPVVKEESEEEVVKTVIMKGKAPVDPECKAKIGKAHIYSEGADVYDIMLNQTNLQFNNNKYYLIQLLQDDNGKAYSVWMRWGRVGKVGQNSLVNCGGNLAQAKDTFKKKFFDKTKNDWEHRANFEKVAGKYDMVFVDYSTEDKEKDKAVVSSPPEMKPCQLNSKVQSLLELICDLKAMEECVLEMKFDIKKAPLGKLTTEQIRAGYASLKRIEECLKKKKSNKELLDACNQFYTRIPHDFGLRTPPIIRTEDELKEKIALLEALSDIQIAVKMVQSSVQNDEHPLDGQYRSLQCRLQPLDSNSNEYKVIEKYLQSTHAPTHSDYTMTILDIFAVEKEGEDDNFCSEIENKMLLWHGSRLSNWVGILSQGLRVAPPEAPVTGYMFGKGIYFADMSSKSANYCFANQKNDQGLLLLSEVALGNSNEILDADYNADQLPSGKHSTKGLGQTGPDPNNYVALDGVTVPMGPSVKTGVGQKGGYSLLYNEYIVYNPAQIQMKYLLRVKFNFSSLW</sequence>
<proteinExistence type="inferred from homology"/>
<feature type="compositionally biased region" description="Basic residues" evidence="21">
    <location>
        <begin position="141"/>
        <end position="151"/>
    </location>
</feature>
<comment type="pathway">
    <text evidence="3">Protein modification; protein ubiquitination.</text>
</comment>
<dbReference type="InterPro" id="IPR004102">
    <property type="entry name" value="Poly(ADP-ribose)pol_reg_dom"/>
</dbReference>
<dbReference type="GO" id="GO:0003677">
    <property type="term" value="F:DNA binding"/>
    <property type="evidence" value="ECO:0007669"/>
    <property type="project" value="UniProtKB-KW"/>
</dbReference>
<dbReference type="EMBL" id="JAAMOB010000002">
    <property type="protein sequence ID" value="KAF4117531.1"/>
    <property type="molecule type" value="Genomic_DNA"/>
</dbReference>
<keyword evidence="12" id="KW-0007">Acetylation</keyword>
<keyword evidence="27" id="KW-1185">Reference proteome</keyword>
<dbReference type="AlphaFoldDB" id="A0A7J6DEG8"/>
<evidence type="ECO:0000256" key="6">
    <source>
        <dbReference type="ARBA" id="ARBA00022553"/>
    </source>
</evidence>
<dbReference type="CDD" id="cd08003">
    <property type="entry name" value="WGR_PARP2_like"/>
    <property type="match status" value="1"/>
</dbReference>
<keyword evidence="6" id="KW-0597">Phosphoprotein</keyword>
<dbReference type="InterPro" id="IPR004170">
    <property type="entry name" value="WWE_dom"/>
</dbReference>
<dbReference type="GO" id="GO:1990404">
    <property type="term" value="F:NAD+-protein mono-ADP-ribosyltransferase activity"/>
    <property type="evidence" value="ECO:0007669"/>
    <property type="project" value="TreeGrafter"/>
</dbReference>
<dbReference type="Gene3D" id="1.20.142.10">
    <property type="entry name" value="Poly(ADP-ribose) polymerase, regulatory domain"/>
    <property type="match status" value="1"/>
</dbReference>
<dbReference type="Proteomes" id="UP000579812">
    <property type="component" value="Unassembled WGS sequence"/>
</dbReference>
<dbReference type="PANTHER" id="PTHR10459:SF60">
    <property type="entry name" value="POLY [ADP-RIBOSE] POLYMERASE 2"/>
    <property type="match status" value="1"/>
</dbReference>
<dbReference type="SMART" id="SM00773">
    <property type="entry name" value="WGR"/>
    <property type="match status" value="1"/>
</dbReference>
<dbReference type="GO" id="GO:0005694">
    <property type="term" value="C:chromosome"/>
    <property type="evidence" value="ECO:0007669"/>
    <property type="project" value="UniProtKB-SubCell"/>
</dbReference>
<evidence type="ECO:0000256" key="9">
    <source>
        <dbReference type="ARBA" id="ARBA00022695"/>
    </source>
</evidence>
<dbReference type="GO" id="GO:0006302">
    <property type="term" value="P:double-strand break repair"/>
    <property type="evidence" value="ECO:0007669"/>
    <property type="project" value="TreeGrafter"/>
</dbReference>
<dbReference type="InterPro" id="IPR050800">
    <property type="entry name" value="ARTD/PARP"/>
</dbReference>
<dbReference type="Gene3D" id="3.30.720.50">
    <property type="match status" value="1"/>
</dbReference>
<evidence type="ECO:0000256" key="2">
    <source>
        <dbReference type="ARBA" id="ARBA00004286"/>
    </source>
</evidence>
<dbReference type="FunFam" id="3.90.228.10:FF:000002">
    <property type="entry name" value="Poly [ADP-ribose] polymerase"/>
    <property type="match status" value="1"/>
</dbReference>
<dbReference type="GO" id="GO:0070212">
    <property type="term" value="P:protein poly-ADP-ribosylation"/>
    <property type="evidence" value="ECO:0007669"/>
    <property type="project" value="TreeGrafter"/>
</dbReference>
<evidence type="ECO:0000313" key="27">
    <source>
        <dbReference type="Proteomes" id="UP000579812"/>
    </source>
</evidence>
<evidence type="ECO:0000259" key="23">
    <source>
        <dbReference type="PROSITE" id="PS51059"/>
    </source>
</evidence>
<keyword evidence="14" id="KW-0238">DNA-binding</keyword>
<keyword evidence="11" id="KW-0013">ADP-ribosylation</keyword>
<dbReference type="GO" id="GO:0008270">
    <property type="term" value="F:zinc ion binding"/>
    <property type="evidence" value="ECO:0007669"/>
    <property type="project" value="InterPro"/>
</dbReference>
<dbReference type="PROSITE" id="PS51977">
    <property type="entry name" value="WGR"/>
    <property type="match status" value="1"/>
</dbReference>
<evidence type="ECO:0000256" key="4">
    <source>
        <dbReference type="ARBA" id="ARBA00022454"/>
    </source>
</evidence>
<keyword evidence="8 20" id="KW-0808">Transferase</keyword>
<dbReference type="Pfam" id="PF02825">
    <property type="entry name" value="WWE"/>
    <property type="match status" value="1"/>
</dbReference>
<dbReference type="Pfam" id="PF00644">
    <property type="entry name" value="PARP"/>
    <property type="match status" value="1"/>
</dbReference>
<evidence type="ECO:0000256" key="8">
    <source>
        <dbReference type="ARBA" id="ARBA00022679"/>
    </source>
</evidence>
<comment type="caution">
    <text evidence="26">The sequence shown here is derived from an EMBL/GenBank/DDBJ whole genome shotgun (WGS) entry which is preliminary data.</text>
</comment>
<dbReference type="EC" id="2.4.2.-" evidence="20"/>
<dbReference type="FunFam" id="1.20.142.10:FF:000003">
    <property type="entry name" value="Poly [ADP-ribose] polymerase"/>
    <property type="match status" value="1"/>
</dbReference>
<dbReference type="Pfam" id="PF02877">
    <property type="entry name" value="PARP_reg"/>
    <property type="match status" value="1"/>
</dbReference>
<dbReference type="SUPFAM" id="SSF47587">
    <property type="entry name" value="Domain of poly(ADP-ribose) polymerase"/>
    <property type="match status" value="1"/>
</dbReference>
<keyword evidence="9" id="KW-0548">Nucleotidyltransferase</keyword>
<evidence type="ECO:0000256" key="20">
    <source>
        <dbReference type="RuleBase" id="RU362114"/>
    </source>
</evidence>
<dbReference type="SUPFAM" id="SSF117839">
    <property type="entry name" value="WWE domain"/>
    <property type="match status" value="1"/>
</dbReference>
<dbReference type="CDD" id="cd01437">
    <property type="entry name" value="parp_like"/>
    <property type="match status" value="1"/>
</dbReference>
<evidence type="ECO:0000256" key="5">
    <source>
        <dbReference type="ARBA" id="ARBA00022533"/>
    </source>
</evidence>
<evidence type="ECO:0000256" key="1">
    <source>
        <dbReference type="ARBA" id="ARBA00004123"/>
    </source>
</evidence>
<dbReference type="PROSITE" id="PS50918">
    <property type="entry name" value="WWE"/>
    <property type="match status" value="1"/>
</dbReference>
<evidence type="ECO:0000256" key="18">
    <source>
        <dbReference type="ARBA" id="ARBA00033987"/>
    </source>
</evidence>
<organism evidence="26 27">
    <name type="scientific">Onychostoma macrolepis</name>
    <dbReference type="NCBI Taxonomy" id="369639"/>
    <lineage>
        <taxon>Eukaryota</taxon>
        <taxon>Metazoa</taxon>
        <taxon>Chordata</taxon>
        <taxon>Craniata</taxon>
        <taxon>Vertebrata</taxon>
        <taxon>Euteleostomi</taxon>
        <taxon>Actinopterygii</taxon>
        <taxon>Neopterygii</taxon>
        <taxon>Teleostei</taxon>
        <taxon>Ostariophysi</taxon>
        <taxon>Cypriniformes</taxon>
        <taxon>Cyprinidae</taxon>
        <taxon>Acrossocheilinae</taxon>
        <taxon>Onychostoma</taxon>
    </lineage>
</organism>
<feature type="domain" description="WWE" evidence="22">
    <location>
        <begin position="73"/>
        <end position="149"/>
    </location>
</feature>
<comment type="subunit">
    <text evidence="19">Component of a base excision repair (BER) complex, containing at least XRCC1, PARP1, POLB and LRIG3. Homo- and heterodimer with PARP1. Interacts (via the PARP catalytic domain) with HPF1. Interacts with core nucleosomes.</text>
</comment>
<dbReference type="InterPro" id="IPR012317">
    <property type="entry name" value="Poly(ADP-ribose)pol_cat_dom"/>
</dbReference>
<keyword evidence="7 20" id="KW-0328">Glycosyltransferase</keyword>
<evidence type="ECO:0000256" key="17">
    <source>
        <dbReference type="ARBA" id="ARBA00024347"/>
    </source>
</evidence>
<keyword evidence="4" id="KW-0158">Chromosome</keyword>
<evidence type="ECO:0000313" key="26">
    <source>
        <dbReference type="EMBL" id="KAF4117531.1"/>
    </source>
</evidence>
<evidence type="ECO:0000256" key="11">
    <source>
        <dbReference type="ARBA" id="ARBA00022765"/>
    </source>
</evidence>
<evidence type="ECO:0000256" key="3">
    <source>
        <dbReference type="ARBA" id="ARBA00004906"/>
    </source>
</evidence>
<dbReference type="PROSITE" id="PS51060">
    <property type="entry name" value="PARP_ALPHA_HD"/>
    <property type="match status" value="1"/>
</dbReference>
<feature type="domain" description="PARP alpha-helical" evidence="24">
    <location>
        <begin position="361"/>
        <end position="478"/>
    </location>
</feature>
<evidence type="ECO:0000256" key="19">
    <source>
        <dbReference type="ARBA" id="ARBA00064631"/>
    </source>
</evidence>
<comment type="catalytic activity">
    <reaction evidence="18">
        <text>NAD(+) + (ADP-D-ribosyl)n-acceptor = nicotinamide + (ADP-D-ribosyl)n+1-acceptor + H(+).</text>
        <dbReference type="EC" id="2.4.2.30"/>
    </reaction>
</comment>
<dbReference type="PROSITE" id="PS51059">
    <property type="entry name" value="PARP_CATALYTIC"/>
    <property type="match status" value="1"/>
</dbReference>
<protein>
    <recommendedName>
        <fullName evidence="20">Poly [ADP-ribose] polymerase</fullName>
        <shortName evidence="20">PARP</shortName>
        <ecNumber evidence="20">2.4.2.-</ecNumber>
    </recommendedName>
</protein>
<dbReference type="UniPathway" id="UPA00143"/>
<evidence type="ECO:0000256" key="16">
    <source>
        <dbReference type="ARBA" id="ARBA00023242"/>
    </source>
</evidence>
<comment type="similarity">
    <text evidence="17">Belongs to the ARTD/PARP family.</text>
</comment>
<gene>
    <name evidence="26" type="ORF">G5714_002084</name>
</gene>
<dbReference type="InterPro" id="IPR036930">
    <property type="entry name" value="WGR_dom_sf"/>
</dbReference>
<dbReference type="FunFam" id="2.20.140.10:FF:000001">
    <property type="entry name" value="Poly [ADP-ribose] polymerase"/>
    <property type="match status" value="1"/>
</dbReference>
<dbReference type="InterPro" id="IPR036616">
    <property type="entry name" value="Poly(ADP-ribose)pol_reg_dom_sf"/>
</dbReference>
<evidence type="ECO:0000256" key="21">
    <source>
        <dbReference type="SAM" id="MobiDB-lite"/>
    </source>
</evidence>
<evidence type="ECO:0000256" key="13">
    <source>
        <dbReference type="ARBA" id="ARBA00023027"/>
    </source>
</evidence>
<evidence type="ECO:0000256" key="14">
    <source>
        <dbReference type="ARBA" id="ARBA00023125"/>
    </source>
</evidence>
<comment type="subcellular location">
    <subcellularLocation>
        <location evidence="2">Chromosome</location>
    </subcellularLocation>
    <subcellularLocation>
        <location evidence="1">Nucleus</location>
    </subcellularLocation>
</comment>
<dbReference type="InterPro" id="IPR037197">
    <property type="entry name" value="WWE_dom_sf"/>
</dbReference>
<dbReference type="GO" id="GO:0005730">
    <property type="term" value="C:nucleolus"/>
    <property type="evidence" value="ECO:0007669"/>
    <property type="project" value="TreeGrafter"/>
</dbReference>
<dbReference type="GO" id="GO:0016567">
    <property type="term" value="P:protein ubiquitination"/>
    <property type="evidence" value="ECO:0007669"/>
    <property type="project" value="UniProtKB-UniPathway"/>
</dbReference>
<dbReference type="InterPro" id="IPR018123">
    <property type="entry name" value="WWE-dom_subgr"/>
</dbReference>
<dbReference type="GO" id="GO:0005654">
    <property type="term" value="C:nucleoplasm"/>
    <property type="evidence" value="ECO:0007669"/>
    <property type="project" value="UniProtKB-ARBA"/>
</dbReference>
<dbReference type="OrthoDB" id="429950at2759"/>
<dbReference type="SMART" id="SM00678">
    <property type="entry name" value="WWE"/>
    <property type="match status" value="1"/>
</dbReference>
<evidence type="ECO:0000259" key="22">
    <source>
        <dbReference type="PROSITE" id="PS50918"/>
    </source>
</evidence>
<feature type="domain" description="PARP catalytic" evidence="23">
    <location>
        <begin position="486"/>
        <end position="713"/>
    </location>
</feature>
<dbReference type="Gene3D" id="3.90.228.10">
    <property type="match status" value="1"/>
</dbReference>
<accession>A0A7J6DEG8</accession>
<evidence type="ECO:0000256" key="12">
    <source>
        <dbReference type="ARBA" id="ARBA00022990"/>
    </source>
</evidence>
<evidence type="ECO:0000256" key="15">
    <source>
        <dbReference type="ARBA" id="ARBA00023204"/>
    </source>
</evidence>
<keyword evidence="15" id="KW-0234">DNA repair</keyword>
<dbReference type="SUPFAM" id="SSF142921">
    <property type="entry name" value="WGR domain-like"/>
    <property type="match status" value="1"/>
</dbReference>
<evidence type="ECO:0000256" key="10">
    <source>
        <dbReference type="ARBA" id="ARBA00022763"/>
    </source>
</evidence>
<keyword evidence="13 20" id="KW-0520">NAD</keyword>
<feature type="domain" description="WGR" evidence="25">
    <location>
        <begin position="237"/>
        <end position="334"/>
    </location>
</feature>
<dbReference type="Gene3D" id="2.20.140.10">
    <property type="entry name" value="WGR domain"/>
    <property type="match status" value="1"/>
</dbReference>
<dbReference type="Pfam" id="PF05406">
    <property type="entry name" value="WGR"/>
    <property type="match status" value="1"/>
</dbReference>
<feature type="region of interest" description="Disordered" evidence="21">
    <location>
        <begin position="139"/>
        <end position="208"/>
    </location>
</feature>
<evidence type="ECO:0000259" key="25">
    <source>
        <dbReference type="PROSITE" id="PS51977"/>
    </source>
</evidence>
<dbReference type="PANTHER" id="PTHR10459">
    <property type="entry name" value="DNA LIGASE"/>
    <property type="match status" value="1"/>
</dbReference>
<dbReference type="InterPro" id="IPR008893">
    <property type="entry name" value="WGR_domain"/>
</dbReference>
<evidence type="ECO:0000256" key="7">
    <source>
        <dbReference type="ARBA" id="ARBA00022676"/>
    </source>
</evidence>